<dbReference type="InterPro" id="IPR055290">
    <property type="entry name" value="At3g26010-like"/>
</dbReference>
<protein>
    <submittedName>
        <fullName evidence="4">F-box protein At5g07610</fullName>
    </submittedName>
</protein>
<feature type="domain" description="F-box protein At3g26010-like beta-propeller" evidence="3">
    <location>
        <begin position="163"/>
        <end position="354"/>
    </location>
</feature>
<dbReference type="SUPFAM" id="SSF81383">
    <property type="entry name" value="F-box domain"/>
    <property type="match status" value="1"/>
</dbReference>
<dbReference type="InterPro" id="IPR001810">
    <property type="entry name" value="F-box_dom"/>
</dbReference>
<gene>
    <name evidence="4" type="primary">At5g07610_3</name>
    <name evidence="4" type="ORF">g.36800</name>
</gene>
<sequence length="459" mass="49039">ATTAMDEYPPLEWTSDVVSRDGGDPDPTEAAGDDSPAGGGADDVEDAGLWRQRQKAERHARLKAEVTGMLREMKPPLRDVFRKHALHCLPVRSLLRFRSVSKEWRCFISAPIFLHTQSHGHRSTSGIFWQIPPGVPGYSPFDPLAGGVPDPSLAFLPSSPCVAALASSNGLLLCAGILHSYYVCNPSTAEWTSVPEPPPPCLTYCVGGVPVVDDGGRTAVALLFEPSAGNLEAEYRLVRAYEICEDSPGVYGFQVFSSVAGEWRVSSDVCATEQLIPGSGVSAGGVACWRTTMQTVVSYDPVADSCRSVPWPMGYDTTASWQLGEMGGRLCCACVTDSAVQVYALTPPGLWSLLASYKVAGGEDSGEGFGEPPVFGSRPSPLRFQSGGSEVLLWVSGRVVGLDVASGRAREVCVAQEGPWMMGDADFVPHISTFARVFPQNVGGSHLRALTPQSKQKIM</sequence>
<feature type="region of interest" description="Disordered" evidence="1">
    <location>
        <begin position="1"/>
        <end position="44"/>
    </location>
</feature>
<dbReference type="PANTHER" id="PTHR35546:SF109">
    <property type="entry name" value="EXPRESSED PROTEIN"/>
    <property type="match status" value="1"/>
</dbReference>
<evidence type="ECO:0000259" key="3">
    <source>
        <dbReference type="Pfam" id="PF24750"/>
    </source>
</evidence>
<evidence type="ECO:0000313" key="4">
    <source>
        <dbReference type="EMBL" id="JAT47812.1"/>
    </source>
</evidence>
<evidence type="ECO:0000259" key="2">
    <source>
        <dbReference type="Pfam" id="PF00646"/>
    </source>
</evidence>
<dbReference type="EMBL" id="GDJX01020124">
    <property type="protein sequence ID" value="JAT47812.1"/>
    <property type="molecule type" value="Transcribed_RNA"/>
</dbReference>
<reference evidence="4" key="1">
    <citation type="submission" date="2015-07" db="EMBL/GenBank/DDBJ databases">
        <title>Transcriptome Assembly of Anthurium amnicola.</title>
        <authorList>
            <person name="Suzuki J."/>
        </authorList>
    </citation>
    <scope>NUCLEOTIDE SEQUENCE</scope>
</reference>
<feature type="domain" description="F-box" evidence="2">
    <location>
        <begin position="84"/>
        <end position="114"/>
    </location>
</feature>
<feature type="non-terminal residue" evidence="4">
    <location>
        <position position="1"/>
    </location>
</feature>
<dbReference type="Pfam" id="PF00646">
    <property type="entry name" value="F-box"/>
    <property type="match status" value="1"/>
</dbReference>
<accession>A0A1D1XZM3</accession>
<dbReference type="PANTHER" id="PTHR35546">
    <property type="entry name" value="F-BOX PROTEIN INTERACTION DOMAIN PROTEIN-RELATED"/>
    <property type="match status" value="1"/>
</dbReference>
<dbReference type="InterPro" id="IPR036047">
    <property type="entry name" value="F-box-like_dom_sf"/>
</dbReference>
<name>A0A1D1XZM3_9ARAE</name>
<organism evidence="4">
    <name type="scientific">Anthurium amnicola</name>
    <dbReference type="NCBI Taxonomy" id="1678845"/>
    <lineage>
        <taxon>Eukaryota</taxon>
        <taxon>Viridiplantae</taxon>
        <taxon>Streptophyta</taxon>
        <taxon>Embryophyta</taxon>
        <taxon>Tracheophyta</taxon>
        <taxon>Spermatophyta</taxon>
        <taxon>Magnoliopsida</taxon>
        <taxon>Liliopsida</taxon>
        <taxon>Araceae</taxon>
        <taxon>Pothoideae</taxon>
        <taxon>Potheae</taxon>
        <taxon>Anthurium</taxon>
    </lineage>
</organism>
<evidence type="ECO:0000256" key="1">
    <source>
        <dbReference type="SAM" id="MobiDB-lite"/>
    </source>
</evidence>
<dbReference type="Pfam" id="PF24750">
    <property type="entry name" value="b-prop_At3g26010-like"/>
    <property type="match status" value="1"/>
</dbReference>
<proteinExistence type="predicted"/>
<dbReference type="AlphaFoldDB" id="A0A1D1XZM3"/>
<dbReference type="InterPro" id="IPR056592">
    <property type="entry name" value="Beta-prop_At3g26010-like"/>
</dbReference>